<evidence type="ECO:0000313" key="7">
    <source>
        <dbReference type="Proteomes" id="UP001500642"/>
    </source>
</evidence>
<evidence type="ECO:0000256" key="2">
    <source>
        <dbReference type="ARBA" id="ARBA00023015"/>
    </source>
</evidence>
<evidence type="ECO:0000256" key="1">
    <source>
        <dbReference type="ARBA" id="ARBA00009437"/>
    </source>
</evidence>
<dbReference type="Gene3D" id="1.10.10.10">
    <property type="entry name" value="Winged helix-like DNA-binding domain superfamily/Winged helix DNA-binding domain"/>
    <property type="match status" value="1"/>
</dbReference>
<keyword evidence="4" id="KW-0804">Transcription</keyword>
<keyword evidence="3 6" id="KW-0238">DNA-binding</keyword>
<dbReference type="InterPro" id="IPR050176">
    <property type="entry name" value="LTTR"/>
</dbReference>
<dbReference type="PROSITE" id="PS50931">
    <property type="entry name" value="HTH_LYSR"/>
    <property type="match status" value="1"/>
</dbReference>
<comment type="caution">
    <text evidence="6">The sequence shown here is derived from an EMBL/GenBank/DDBJ whole genome shotgun (WGS) entry which is preliminary data.</text>
</comment>
<dbReference type="PANTHER" id="PTHR30579:SF2">
    <property type="entry name" value="HTH-TYPE TRANSCRIPTIONAL REGULATOR ARGP"/>
    <property type="match status" value="1"/>
</dbReference>
<dbReference type="InterPro" id="IPR036388">
    <property type="entry name" value="WH-like_DNA-bd_sf"/>
</dbReference>
<evidence type="ECO:0000256" key="4">
    <source>
        <dbReference type="ARBA" id="ARBA00023163"/>
    </source>
</evidence>
<dbReference type="Gene3D" id="3.40.190.290">
    <property type="match status" value="1"/>
</dbReference>
<accession>A0ABP8JMM2</accession>
<dbReference type="Proteomes" id="UP001500642">
    <property type="component" value="Unassembled WGS sequence"/>
</dbReference>
<dbReference type="GO" id="GO:0003677">
    <property type="term" value="F:DNA binding"/>
    <property type="evidence" value="ECO:0007669"/>
    <property type="project" value="UniProtKB-KW"/>
</dbReference>
<name>A0ABP8JMM2_9MICO</name>
<protein>
    <submittedName>
        <fullName evidence="6">ArgP/LysG family DNA-binding transcriptional regulator</fullName>
    </submittedName>
</protein>
<sequence length="317" mass="34382">MHNCFMHADQLAALRAAVDHGSFEAGARALHITPSAMSQRIRTLEAGVGSVLVLRTLPVAVTEAGQVILRLARQIDLLETEALSRLPGRTADAESGGGSEVLALRITVNADSLATWFRPVFDAAATWTDAVLQVEIADQDQADRAVAEAQSMGATSSRARPHHGCRVTPLGVMRYVAVAVPELLERCPAGPGVPQGLHADIHRMPMVDYGPDDELQGRFLARWDAVRPQRRTLVPSSAEFLAAVEAGLGWGMLPELQLAGSTAELVPIAAAGRNHIDVPIHWHRWKMPSDVLERLETAVVDAARVLRPFEEGVRRRR</sequence>
<dbReference type="Pfam" id="PF00126">
    <property type="entry name" value="HTH_1"/>
    <property type="match status" value="1"/>
</dbReference>
<evidence type="ECO:0000313" key="6">
    <source>
        <dbReference type="EMBL" id="GAA4393149.1"/>
    </source>
</evidence>
<proteinExistence type="inferred from homology"/>
<feature type="domain" description="HTH lysR-type" evidence="5">
    <location>
        <begin position="6"/>
        <end position="62"/>
    </location>
</feature>
<comment type="similarity">
    <text evidence="1">Belongs to the LysR transcriptional regulatory family.</text>
</comment>
<dbReference type="SUPFAM" id="SSF53850">
    <property type="entry name" value="Periplasmic binding protein-like II"/>
    <property type="match status" value="1"/>
</dbReference>
<evidence type="ECO:0000256" key="3">
    <source>
        <dbReference type="ARBA" id="ARBA00023125"/>
    </source>
</evidence>
<keyword evidence="2" id="KW-0805">Transcription regulation</keyword>
<dbReference type="NCBIfam" id="NF002964">
    <property type="entry name" value="PRK03635.1"/>
    <property type="match status" value="1"/>
</dbReference>
<dbReference type="PANTHER" id="PTHR30579">
    <property type="entry name" value="TRANSCRIPTIONAL REGULATOR"/>
    <property type="match status" value="1"/>
</dbReference>
<organism evidence="6 7">
    <name type="scientific">Brevibacterium pityocampae</name>
    <dbReference type="NCBI Taxonomy" id="506594"/>
    <lineage>
        <taxon>Bacteria</taxon>
        <taxon>Bacillati</taxon>
        <taxon>Actinomycetota</taxon>
        <taxon>Actinomycetes</taxon>
        <taxon>Micrococcales</taxon>
        <taxon>Brevibacteriaceae</taxon>
        <taxon>Brevibacterium</taxon>
    </lineage>
</organism>
<dbReference type="EMBL" id="BAABGL010000017">
    <property type="protein sequence ID" value="GAA4393149.1"/>
    <property type="molecule type" value="Genomic_DNA"/>
</dbReference>
<dbReference type="InterPro" id="IPR036390">
    <property type="entry name" value="WH_DNA-bd_sf"/>
</dbReference>
<reference evidence="7" key="1">
    <citation type="journal article" date="2019" name="Int. J. Syst. Evol. Microbiol.">
        <title>The Global Catalogue of Microorganisms (GCM) 10K type strain sequencing project: providing services to taxonomists for standard genome sequencing and annotation.</title>
        <authorList>
            <consortium name="The Broad Institute Genomics Platform"/>
            <consortium name="The Broad Institute Genome Sequencing Center for Infectious Disease"/>
            <person name="Wu L."/>
            <person name="Ma J."/>
        </authorList>
    </citation>
    <scope>NUCLEOTIDE SEQUENCE [LARGE SCALE GENOMIC DNA]</scope>
    <source>
        <strain evidence="7">JCM 17808</strain>
    </source>
</reference>
<keyword evidence="7" id="KW-1185">Reference proteome</keyword>
<evidence type="ECO:0000259" key="5">
    <source>
        <dbReference type="PROSITE" id="PS50931"/>
    </source>
</evidence>
<dbReference type="SUPFAM" id="SSF46785">
    <property type="entry name" value="Winged helix' DNA-binding domain"/>
    <property type="match status" value="1"/>
</dbReference>
<dbReference type="InterPro" id="IPR000847">
    <property type="entry name" value="LysR_HTH_N"/>
</dbReference>
<gene>
    <name evidence="6" type="ORF">GCM10023167_21890</name>
</gene>